<organism evidence="1 2">
    <name type="scientific">Zophobas morio</name>
    <dbReference type="NCBI Taxonomy" id="2755281"/>
    <lineage>
        <taxon>Eukaryota</taxon>
        <taxon>Metazoa</taxon>
        <taxon>Ecdysozoa</taxon>
        <taxon>Arthropoda</taxon>
        <taxon>Hexapoda</taxon>
        <taxon>Insecta</taxon>
        <taxon>Pterygota</taxon>
        <taxon>Neoptera</taxon>
        <taxon>Endopterygota</taxon>
        <taxon>Coleoptera</taxon>
        <taxon>Polyphaga</taxon>
        <taxon>Cucujiformia</taxon>
        <taxon>Tenebrionidae</taxon>
        <taxon>Zophobas</taxon>
    </lineage>
</organism>
<evidence type="ECO:0000313" key="1">
    <source>
        <dbReference type="EMBL" id="KAJ3644837.1"/>
    </source>
</evidence>
<proteinExistence type="predicted"/>
<protein>
    <submittedName>
        <fullName evidence="1">Uncharacterized protein</fullName>
    </submittedName>
</protein>
<sequence length="198" mass="22459">MYLVYMTKLINAVSEFNVTVRQHNNEKIILDCTLDLSDPESPLIVNEDYTLPMYDLDRNHSLSFESDDLFYAVCTAGTHSPYIVEEGDHLICKGDTNVFNIRTMEMIEFANIKCRPHGPAIVNKLDLQCGTNNGTLYEIGFHVYRDFLSMISVCFDEVKLTPIYSKYNYSFLFGTQRSAEIKAAYEESVVCGGVPCEG</sequence>
<dbReference type="AlphaFoldDB" id="A0AA38HX19"/>
<dbReference type="Proteomes" id="UP001168821">
    <property type="component" value="Unassembled WGS sequence"/>
</dbReference>
<gene>
    <name evidence="1" type="ORF">Zmor_022539</name>
</gene>
<evidence type="ECO:0000313" key="2">
    <source>
        <dbReference type="Proteomes" id="UP001168821"/>
    </source>
</evidence>
<name>A0AA38HX19_9CUCU</name>
<dbReference type="EMBL" id="JALNTZ010000007">
    <property type="protein sequence ID" value="KAJ3644837.1"/>
    <property type="molecule type" value="Genomic_DNA"/>
</dbReference>
<accession>A0AA38HX19</accession>
<reference evidence="1" key="1">
    <citation type="journal article" date="2023" name="G3 (Bethesda)">
        <title>Whole genome assemblies of Zophobas morio and Tenebrio molitor.</title>
        <authorList>
            <person name="Kaur S."/>
            <person name="Stinson S.A."/>
            <person name="diCenzo G.C."/>
        </authorList>
    </citation>
    <scope>NUCLEOTIDE SEQUENCE</scope>
    <source>
        <strain evidence="1">QUZm001</strain>
    </source>
</reference>
<comment type="caution">
    <text evidence="1">The sequence shown here is derived from an EMBL/GenBank/DDBJ whole genome shotgun (WGS) entry which is preliminary data.</text>
</comment>
<keyword evidence="2" id="KW-1185">Reference proteome</keyword>